<evidence type="ECO:0000256" key="3">
    <source>
        <dbReference type="ARBA" id="ARBA00022737"/>
    </source>
</evidence>
<dbReference type="Pfam" id="PF00435">
    <property type="entry name" value="Spectrin"/>
    <property type="match status" value="1"/>
</dbReference>
<dbReference type="PANTHER" id="PTHR14514">
    <property type="entry name" value="PKA ANCHORING PROTEIN"/>
    <property type="match status" value="1"/>
</dbReference>
<feature type="coiled-coil region" evidence="6">
    <location>
        <begin position="163"/>
        <end position="200"/>
    </location>
</feature>
<comment type="caution">
    <text evidence="7">The sequence shown here is derived from an EMBL/GenBank/DDBJ whole genome shotgun (WGS) entry which is preliminary data.</text>
</comment>
<dbReference type="GO" id="GO:0031965">
    <property type="term" value="C:nuclear membrane"/>
    <property type="evidence" value="ECO:0007669"/>
    <property type="project" value="UniProtKB-SubCell"/>
</dbReference>
<keyword evidence="8" id="KW-1185">Reference proteome</keyword>
<accession>A0A4Z2GIH7</accession>
<gene>
    <name evidence="7" type="primary">SYNE1_14</name>
    <name evidence="7" type="ORF">EYF80_036482</name>
</gene>
<evidence type="ECO:0000256" key="1">
    <source>
        <dbReference type="ARBA" id="ARBA00004126"/>
    </source>
</evidence>
<evidence type="ECO:0000256" key="4">
    <source>
        <dbReference type="ARBA" id="ARBA00023136"/>
    </source>
</evidence>
<name>A0A4Z2GIH7_9TELE</name>
<dbReference type="SMART" id="SM00150">
    <property type="entry name" value="SPEC"/>
    <property type="match status" value="4"/>
</dbReference>
<sequence>MLTVGWCTCVPQIEERMSSAQELSEGWREIKEQKQDLSSLFQDMEQQLLSLSRRPAELETKIAQNMLTQAKGCSQQLQCKQSILTRMTETVSKLTGGQDSPEHAELDRLGHSWLELCNQANRLQIQREGDLQRSREYHTCITAVEALFEQVSKEWDTLARTDAESSSQHLEALRKLAVTLEEQKGALEDLKEQKQKVIQHLNLDDKELVKEQISHFEQRWSQMQNLIERKIQDSVVTLEDMGQVEARLREARDWAEEQQPALSKAMKMSPPPELAQSFLFDHLSICSELEAKQLLLAQAMADADRVLARLGLSERQRLQQLIADTQHEVESLSVKVVQRRKHLSKAFTERTQFLMAVSQSISWVQQNEKKAQAEEYVALLPDDLAKQVRTCRNIQSSLKAYQSELTSLWSQGRDLMRDASEEERNEILTKLQELQNIFDKTLHRCGQKLQELEKVLVSRKYFKTDLEKISLWIKQADIVTFPEINLMRAGQEILPSLNEVDHCYLDEKLNTLPQQYNSILALAKEKQEKIQQAILTRNEYTSFIDVTHKALKELEEQFNHLGTQPVGLQTEEVVTLQDDYKAIQADLSDLGLAVSELNQKKEGFRSTGQPWRPDEMTQLASLYNGLKRLVEQKVEHLDETLESFEDHKAMAMQVDSQLKATKEQLVKVNAETQSAEERLKNYHALAGSLQSANSHLSRLTEQMDTLAPRVERAAHDASKEQVVLWQDELRSLQAAVGDLIEECENRFVQSKDFETEMKRTLDWLQQVRDDLGCAVIVDVRVEKVQEEIRKQQITQEEVQSRLRIVAALSSREKQQFVTANELVPSHVDTSLEEMAKLQADVQKALSSKQVMIQIMLQIRGGNVHIFLGGNFYTTTESILHFLV</sequence>
<dbReference type="FunFam" id="1.20.58.60:FF:000480">
    <property type="entry name" value="Spectrin repeat containing, nuclear envelope 1a"/>
    <property type="match status" value="1"/>
</dbReference>
<feature type="coiled-coil region" evidence="6">
    <location>
        <begin position="627"/>
        <end position="678"/>
    </location>
</feature>
<reference evidence="7 8" key="1">
    <citation type="submission" date="2019-03" db="EMBL/GenBank/DDBJ databases">
        <title>First draft genome of Liparis tanakae, snailfish: a comprehensive survey of snailfish specific genes.</title>
        <authorList>
            <person name="Kim W."/>
            <person name="Song I."/>
            <person name="Jeong J.-H."/>
            <person name="Kim D."/>
            <person name="Kim S."/>
            <person name="Ryu S."/>
            <person name="Song J.Y."/>
            <person name="Lee S.K."/>
        </authorList>
    </citation>
    <scope>NUCLEOTIDE SEQUENCE [LARGE SCALE GENOMIC DNA]</scope>
    <source>
        <tissue evidence="7">Muscle</tissue>
    </source>
</reference>
<evidence type="ECO:0000313" key="8">
    <source>
        <dbReference type="Proteomes" id="UP000314294"/>
    </source>
</evidence>
<dbReference type="Gene3D" id="1.20.58.60">
    <property type="match status" value="3"/>
</dbReference>
<evidence type="ECO:0000256" key="6">
    <source>
        <dbReference type="SAM" id="Coils"/>
    </source>
</evidence>
<dbReference type="InterPro" id="IPR018159">
    <property type="entry name" value="Spectrin/alpha-actinin"/>
</dbReference>
<keyword evidence="3" id="KW-0677">Repeat</keyword>
<dbReference type="Proteomes" id="UP000314294">
    <property type="component" value="Unassembled WGS sequence"/>
</dbReference>
<keyword evidence="5" id="KW-0539">Nucleus</keyword>
<organism evidence="7 8">
    <name type="scientific">Liparis tanakae</name>
    <name type="common">Tanaka's snailfish</name>
    <dbReference type="NCBI Taxonomy" id="230148"/>
    <lineage>
        <taxon>Eukaryota</taxon>
        <taxon>Metazoa</taxon>
        <taxon>Chordata</taxon>
        <taxon>Craniata</taxon>
        <taxon>Vertebrata</taxon>
        <taxon>Euteleostomi</taxon>
        <taxon>Actinopterygii</taxon>
        <taxon>Neopterygii</taxon>
        <taxon>Teleostei</taxon>
        <taxon>Neoteleostei</taxon>
        <taxon>Acanthomorphata</taxon>
        <taxon>Eupercaria</taxon>
        <taxon>Perciformes</taxon>
        <taxon>Cottioidei</taxon>
        <taxon>Cottales</taxon>
        <taxon>Liparidae</taxon>
        <taxon>Liparis</taxon>
    </lineage>
</organism>
<dbReference type="EMBL" id="SRLO01000519">
    <property type="protein sequence ID" value="TNN53328.1"/>
    <property type="molecule type" value="Genomic_DNA"/>
</dbReference>
<proteinExistence type="predicted"/>
<dbReference type="AlphaFoldDB" id="A0A4Z2GIH7"/>
<evidence type="ECO:0000256" key="2">
    <source>
        <dbReference type="ARBA" id="ARBA00022553"/>
    </source>
</evidence>
<dbReference type="SUPFAM" id="SSF46966">
    <property type="entry name" value="Spectrin repeat"/>
    <property type="match status" value="4"/>
</dbReference>
<evidence type="ECO:0000256" key="5">
    <source>
        <dbReference type="ARBA" id="ARBA00023242"/>
    </source>
</evidence>
<dbReference type="InterPro" id="IPR002017">
    <property type="entry name" value="Spectrin_repeat"/>
</dbReference>
<keyword evidence="4" id="KW-0472">Membrane</keyword>
<keyword evidence="2" id="KW-0597">Phosphoprotein</keyword>
<keyword evidence="6" id="KW-0175">Coiled coil</keyword>
<evidence type="ECO:0000313" key="7">
    <source>
        <dbReference type="EMBL" id="TNN53328.1"/>
    </source>
</evidence>
<dbReference type="PANTHER" id="PTHR14514:SF3">
    <property type="entry name" value="NESPRIN-1"/>
    <property type="match status" value="1"/>
</dbReference>
<dbReference type="OrthoDB" id="18740at2759"/>
<protein>
    <submittedName>
        <fullName evidence="7">Nesprin-1</fullName>
    </submittedName>
</protein>
<comment type="subcellular location">
    <subcellularLocation>
        <location evidence="1">Nucleus membrane</location>
    </subcellularLocation>
</comment>